<comment type="caution">
    <text evidence="14">The sequence shown here is derived from an EMBL/GenBank/DDBJ whole genome shotgun (WGS) entry which is preliminary data.</text>
</comment>
<evidence type="ECO:0000256" key="1">
    <source>
        <dbReference type="ARBA" id="ARBA00004571"/>
    </source>
</evidence>
<dbReference type="InterPro" id="IPR000531">
    <property type="entry name" value="Beta-barrel_TonB"/>
</dbReference>
<evidence type="ECO:0000313" key="15">
    <source>
        <dbReference type="Proteomes" id="UP000013047"/>
    </source>
</evidence>
<evidence type="ECO:0000256" key="3">
    <source>
        <dbReference type="ARBA" id="ARBA00022448"/>
    </source>
</evidence>
<dbReference type="Pfam" id="PF07715">
    <property type="entry name" value="Plug"/>
    <property type="match status" value="1"/>
</dbReference>
<keyword evidence="3 10" id="KW-0813">Transport</keyword>
<evidence type="ECO:0000256" key="5">
    <source>
        <dbReference type="ARBA" id="ARBA00022692"/>
    </source>
</evidence>
<dbReference type="PROSITE" id="PS52016">
    <property type="entry name" value="TONB_DEPENDENT_REC_3"/>
    <property type="match status" value="1"/>
</dbReference>
<evidence type="ECO:0000256" key="4">
    <source>
        <dbReference type="ARBA" id="ARBA00022452"/>
    </source>
</evidence>
<evidence type="ECO:0000256" key="11">
    <source>
        <dbReference type="RuleBase" id="RU003357"/>
    </source>
</evidence>
<evidence type="ECO:0000313" key="14">
    <source>
        <dbReference type="EMBL" id="ENO97024.1"/>
    </source>
</evidence>
<keyword evidence="6 11" id="KW-0798">TonB box</keyword>
<sequence length="685" mass="76852">MLESYATRRTRSLASRTGPLVLLGLLALDVRAERGEADPFFGEIPMVLTASRLAQSPLDAPAPVTVIDREMIVASGFNEIHDLLRLAPGFLVADHPDGPPTVASHGLGDAHARRIKVMVDGRTINSPLWGNVIWDNLPLRVDDVERIEVVRGPNGAAYGVNAFQGVVNIITRAPSTESGRAFVVRAGRNGFRDYGVRLNGAGGGVFDWRLSASRRELTSFEPHYRARLGDWHSSESLTRNTAHFSSVLQLSAADELSLQVGVSEGSSQRGAEAYLDYPPHAEDDRALHLQAGWRRQVDAESVLSLQYFHQGERARGTWPVTQRHPTDPAVVVRFPASRDSEARRHDLELQYDTRLGRRLTGMLGIGLRSEHARSTHLFGTGKWLDSTHGQVFGSLTWSPLEPLKIDLGGTLEHHDYSGRLFSPRLAINYALDADSALRLSTGTAYRAPSLMESRAFQTDREDDTIRRIGFRVFDPLQSERMRFVDLGYVAQLRPLGLNFDARVFREHYRRFIDDKSCVFGECPRAEPADYVPIDPGKKSFYFLNANDFRMTGAEFTVDWRKPGWGRAILSQAFIQIDRGEPYSDKDIPRSAPHSTTALLLIKDFPGRWQASLGYYHNGLYYWMNGGDIVPRTDRFDLRIARRFGPPGSDNEVSLTALSLKGRYADFHEDKFRHEPDLYLGVRIGW</sequence>
<dbReference type="Gene3D" id="2.40.170.20">
    <property type="entry name" value="TonB-dependent receptor, beta-barrel domain"/>
    <property type="match status" value="1"/>
</dbReference>
<comment type="subcellular location">
    <subcellularLocation>
        <location evidence="1 10">Cell outer membrane</location>
        <topology evidence="1 10">Multi-pass membrane protein</topology>
    </subcellularLocation>
</comment>
<feature type="domain" description="TonB-dependent receptor-like beta-barrel" evidence="12">
    <location>
        <begin position="286"/>
        <end position="641"/>
    </location>
</feature>
<keyword evidence="7 10" id="KW-0472">Membrane</keyword>
<reference evidence="14 15" key="1">
    <citation type="submission" date="2012-09" db="EMBL/GenBank/DDBJ databases">
        <title>Draft Genome Sequences of 6 Strains from Genus Thauera.</title>
        <authorList>
            <person name="Liu B."/>
            <person name="Shapleigh J.P."/>
            <person name="Frostegard A.H."/>
        </authorList>
    </citation>
    <scope>NUCLEOTIDE SEQUENCE [LARGE SCALE GENOMIC DNA]</scope>
    <source>
        <strain evidence="14 15">B4P</strain>
    </source>
</reference>
<gene>
    <name evidence="14" type="ORF">C667_10976</name>
</gene>
<dbReference type="Proteomes" id="UP000013047">
    <property type="component" value="Unassembled WGS sequence"/>
</dbReference>
<organism evidence="14 15">
    <name type="scientific">Thauera phenylacetica B4P</name>
    <dbReference type="NCBI Taxonomy" id="1234382"/>
    <lineage>
        <taxon>Bacteria</taxon>
        <taxon>Pseudomonadati</taxon>
        <taxon>Pseudomonadota</taxon>
        <taxon>Betaproteobacteria</taxon>
        <taxon>Rhodocyclales</taxon>
        <taxon>Zoogloeaceae</taxon>
        <taxon>Thauera</taxon>
    </lineage>
</organism>
<dbReference type="EMBL" id="AMXF01000068">
    <property type="protein sequence ID" value="ENO97024.1"/>
    <property type="molecule type" value="Genomic_DNA"/>
</dbReference>
<dbReference type="InterPro" id="IPR037066">
    <property type="entry name" value="Plug_dom_sf"/>
</dbReference>
<keyword evidence="9 10" id="KW-0998">Cell outer membrane</keyword>
<dbReference type="InterPro" id="IPR039426">
    <property type="entry name" value="TonB-dep_rcpt-like"/>
</dbReference>
<dbReference type="AlphaFoldDB" id="N6ZY13"/>
<keyword evidence="5 10" id="KW-0812">Transmembrane</keyword>
<dbReference type="PANTHER" id="PTHR30069:SF27">
    <property type="entry name" value="BLL4766 PROTEIN"/>
    <property type="match status" value="1"/>
</dbReference>
<evidence type="ECO:0000256" key="8">
    <source>
        <dbReference type="ARBA" id="ARBA00023170"/>
    </source>
</evidence>
<dbReference type="OrthoDB" id="183532at2"/>
<dbReference type="GO" id="GO:0009279">
    <property type="term" value="C:cell outer membrane"/>
    <property type="evidence" value="ECO:0007669"/>
    <property type="project" value="UniProtKB-SubCell"/>
</dbReference>
<evidence type="ECO:0000256" key="7">
    <source>
        <dbReference type="ARBA" id="ARBA00023136"/>
    </source>
</evidence>
<keyword evidence="15" id="KW-1185">Reference proteome</keyword>
<dbReference type="RefSeq" id="WP_004363028.1">
    <property type="nucleotide sequence ID" value="NZ_AMXF01000068.1"/>
</dbReference>
<accession>N6ZY13</accession>
<evidence type="ECO:0000256" key="6">
    <source>
        <dbReference type="ARBA" id="ARBA00023077"/>
    </source>
</evidence>
<dbReference type="SUPFAM" id="SSF56935">
    <property type="entry name" value="Porins"/>
    <property type="match status" value="1"/>
</dbReference>
<evidence type="ECO:0000256" key="2">
    <source>
        <dbReference type="ARBA" id="ARBA00009810"/>
    </source>
</evidence>
<comment type="similarity">
    <text evidence="2 10 11">Belongs to the TonB-dependent receptor family.</text>
</comment>
<dbReference type="GO" id="GO:0044718">
    <property type="term" value="P:siderophore transmembrane transport"/>
    <property type="evidence" value="ECO:0007669"/>
    <property type="project" value="TreeGrafter"/>
</dbReference>
<evidence type="ECO:0000256" key="9">
    <source>
        <dbReference type="ARBA" id="ARBA00023237"/>
    </source>
</evidence>
<feature type="domain" description="TonB-dependent receptor plug" evidence="13">
    <location>
        <begin position="58"/>
        <end position="166"/>
    </location>
</feature>
<protein>
    <submittedName>
        <fullName evidence="14">TonB-dependent receptor plug</fullName>
    </submittedName>
</protein>
<evidence type="ECO:0000256" key="10">
    <source>
        <dbReference type="PROSITE-ProRule" id="PRU01360"/>
    </source>
</evidence>
<name>N6ZY13_9RHOO</name>
<proteinExistence type="inferred from homology"/>
<dbReference type="InterPro" id="IPR036942">
    <property type="entry name" value="Beta-barrel_TonB_sf"/>
</dbReference>
<evidence type="ECO:0000259" key="13">
    <source>
        <dbReference type="Pfam" id="PF07715"/>
    </source>
</evidence>
<keyword evidence="8 14" id="KW-0675">Receptor</keyword>
<dbReference type="PANTHER" id="PTHR30069">
    <property type="entry name" value="TONB-DEPENDENT OUTER MEMBRANE RECEPTOR"/>
    <property type="match status" value="1"/>
</dbReference>
<dbReference type="Pfam" id="PF00593">
    <property type="entry name" value="TonB_dep_Rec_b-barrel"/>
    <property type="match status" value="1"/>
</dbReference>
<dbReference type="GO" id="GO:0015344">
    <property type="term" value="F:siderophore uptake transmembrane transporter activity"/>
    <property type="evidence" value="ECO:0007669"/>
    <property type="project" value="TreeGrafter"/>
</dbReference>
<dbReference type="Gene3D" id="2.170.130.10">
    <property type="entry name" value="TonB-dependent receptor, plug domain"/>
    <property type="match status" value="1"/>
</dbReference>
<keyword evidence="4 10" id="KW-1134">Transmembrane beta strand</keyword>
<dbReference type="InterPro" id="IPR012910">
    <property type="entry name" value="Plug_dom"/>
</dbReference>
<evidence type="ECO:0000259" key="12">
    <source>
        <dbReference type="Pfam" id="PF00593"/>
    </source>
</evidence>